<organism evidence="1 2">
    <name type="scientific">Mycobacterium phage Gail</name>
    <dbReference type="NCBI Taxonomy" id="2743994"/>
    <lineage>
        <taxon>Viruses</taxon>
        <taxon>Duplodnaviria</taxon>
        <taxon>Heunggongvirae</taxon>
        <taxon>Uroviricota</taxon>
        <taxon>Caudoviricetes</taxon>
        <taxon>Luchadorvirus</taxon>
        <taxon>Luchadorvirus gail</taxon>
        <taxon>Lucadorvirus gail</taxon>
    </lineage>
</organism>
<evidence type="ECO:0000313" key="1">
    <source>
        <dbReference type="EMBL" id="QLF84628.1"/>
    </source>
</evidence>
<protein>
    <submittedName>
        <fullName evidence="1">Uncharacterized protein</fullName>
    </submittedName>
</protein>
<keyword evidence="2" id="KW-1185">Reference proteome</keyword>
<accession>A0A7D5FTI1</accession>
<dbReference type="RefSeq" id="YP_010109416.1">
    <property type="nucleotide sequence ID" value="NC_055858.1"/>
</dbReference>
<proteinExistence type="predicted"/>
<sequence>MVVAGYIALAGLLTWFCLVADSREEAERGTETPSTSGAETLG</sequence>
<evidence type="ECO:0000313" key="2">
    <source>
        <dbReference type="Proteomes" id="UP000510603"/>
    </source>
</evidence>
<dbReference type="EMBL" id="MT522004">
    <property type="protein sequence ID" value="QLF84628.1"/>
    <property type="molecule type" value="Genomic_DNA"/>
</dbReference>
<reference evidence="1 2" key="1">
    <citation type="submission" date="2020-05" db="EMBL/GenBank/DDBJ databases">
        <authorList>
            <person name="Vorhees N."/>
            <person name="Tucker A.R."/>
            <person name="Stephan M.R."/>
            <person name="Stalions G.A."/>
            <person name="Riebschleger D.L."/>
            <person name="Petouhoff A.M."/>
            <person name="Paluch K.V."/>
            <person name="Lockett T."/>
            <person name="Koorndyk N.D."/>
            <person name="Koehl A.J."/>
            <person name="Johnson H.K."/>
            <person name="Hood S.A."/>
            <person name="Currier J.K."/>
            <person name="Covert A."/>
            <person name="Bojanowski S.E."/>
            <person name="Bilisko A."/>
            <person name="Bartz C."/>
            <person name="Beck A.M."/>
            <person name="Sievers M.T."/>
            <person name="Stukey J."/>
            <person name="Garlena R.A."/>
            <person name="Russell D.A."/>
            <person name="Pope W.H."/>
            <person name="Jacobs-Sera D."/>
            <person name="Hatfull G.F."/>
        </authorList>
    </citation>
    <scope>NUCLEOTIDE SEQUENCE [LARGE SCALE GENOMIC DNA]</scope>
</reference>
<dbReference type="GeneID" id="65127697"/>
<dbReference type="Proteomes" id="UP000510603">
    <property type="component" value="Segment"/>
</dbReference>
<gene>
    <name evidence="1" type="primary">64</name>
    <name evidence="1" type="ORF">SEA_GAIL_64</name>
</gene>
<name>A0A7D5FTI1_9CAUD</name>
<dbReference type="KEGG" id="vg:65127697"/>